<feature type="chain" id="PRO_5014144512" evidence="1">
    <location>
        <begin position="22"/>
        <end position="182"/>
    </location>
</feature>
<sequence length="182" mass="20737">MGTGWAGFCWLGNLSIRLCHIGTSQEYGQGEAGPAVSDEGRCALEIEKEDEYCEILLANPEIGKAEIYSLNEEGLGYGLQKQQVLAKFIHCVVFLLGMTLMPWRPNALQHVKMNLMTRTDPCHQYKTYRYLQISVKIGYDIIKLLIFRWKRTTAMGFKPDDATTYSLHYNREQAPNSTIVNH</sequence>
<feature type="signal peptide" evidence="1">
    <location>
        <begin position="1"/>
        <end position="21"/>
    </location>
</feature>
<reference evidence="3" key="2">
    <citation type="submission" date="2017-12" db="EMBL/GenBank/DDBJ databases">
        <title>Genome sequence of the Bar-tailed Godwit (Limosa lapponica baueri).</title>
        <authorList>
            <person name="Lima N.C.B."/>
            <person name="Parody-Merino A.M."/>
            <person name="Battley P.F."/>
            <person name="Fidler A.E."/>
            <person name="Prosdocimi F."/>
        </authorList>
    </citation>
    <scope>NUCLEOTIDE SEQUENCE [LARGE SCALE GENOMIC DNA]</scope>
</reference>
<keyword evidence="3" id="KW-1185">Reference proteome</keyword>
<organism evidence="2 3">
    <name type="scientific">Limosa lapponica baueri</name>
    <dbReference type="NCBI Taxonomy" id="1758121"/>
    <lineage>
        <taxon>Eukaryota</taxon>
        <taxon>Metazoa</taxon>
        <taxon>Chordata</taxon>
        <taxon>Craniata</taxon>
        <taxon>Vertebrata</taxon>
        <taxon>Euteleostomi</taxon>
        <taxon>Archelosauria</taxon>
        <taxon>Archosauria</taxon>
        <taxon>Dinosauria</taxon>
        <taxon>Saurischia</taxon>
        <taxon>Theropoda</taxon>
        <taxon>Coelurosauria</taxon>
        <taxon>Aves</taxon>
        <taxon>Neognathae</taxon>
        <taxon>Neoaves</taxon>
        <taxon>Charadriiformes</taxon>
        <taxon>Scolopacidae</taxon>
        <taxon>Limosa</taxon>
    </lineage>
</organism>
<dbReference type="Proteomes" id="UP000233556">
    <property type="component" value="Unassembled WGS sequence"/>
</dbReference>
<evidence type="ECO:0000313" key="2">
    <source>
        <dbReference type="EMBL" id="PKU38879.1"/>
    </source>
</evidence>
<dbReference type="AlphaFoldDB" id="A0A2I0TYN7"/>
<proteinExistence type="predicted"/>
<dbReference type="EMBL" id="KZ506628">
    <property type="protein sequence ID" value="PKU38879.1"/>
    <property type="molecule type" value="Genomic_DNA"/>
</dbReference>
<evidence type="ECO:0000313" key="3">
    <source>
        <dbReference type="Proteomes" id="UP000233556"/>
    </source>
</evidence>
<accession>A0A2I0TYN7</accession>
<name>A0A2I0TYN7_LIMLA</name>
<keyword evidence="1" id="KW-0732">Signal</keyword>
<protein>
    <submittedName>
        <fullName evidence="2">Uncharacterized protein</fullName>
    </submittedName>
</protein>
<gene>
    <name evidence="2" type="ORF">llap_10815</name>
</gene>
<evidence type="ECO:0000256" key="1">
    <source>
        <dbReference type="SAM" id="SignalP"/>
    </source>
</evidence>
<reference evidence="3" key="1">
    <citation type="submission" date="2017-11" db="EMBL/GenBank/DDBJ databases">
        <authorList>
            <person name="Lima N.C."/>
            <person name="Parody-Merino A.M."/>
            <person name="Battley P.F."/>
            <person name="Fidler A.E."/>
            <person name="Prosdocimi F."/>
        </authorList>
    </citation>
    <scope>NUCLEOTIDE SEQUENCE [LARGE SCALE GENOMIC DNA]</scope>
</reference>